<evidence type="ECO:0000259" key="2">
    <source>
        <dbReference type="Pfam" id="PF13556"/>
    </source>
</evidence>
<comment type="caution">
    <text evidence="3">The sequence shown here is derived from an EMBL/GenBank/DDBJ whole genome shotgun (WGS) entry which is preliminary data.</text>
</comment>
<dbReference type="InterPro" id="IPR012914">
    <property type="entry name" value="PucR_dom"/>
</dbReference>
<reference evidence="3" key="1">
    <citation type="journal article" date="2014" name="Int. J. Syst. Evol. Microbiol.">
        <title>Complete genome sequence of Corynebacterium casei LMG S-19264T (=DSM 44701T), isolated from a smear-ripened cheese.</title>
        <authorList>
            <consortium name="US DOE Joint Genome Institute (JGI-PGF)"/>
            <person name="Walter F."/>
            <person name="Albersmeier A."/>
            <person name="Kalinowski J."/>
            <person name="Ruckert C."/>
        </authorList>
    </citation>
    <scope>NUCLEOTIDE SEQUENCE</scope>
    <source>
        <strain evidence="3">VKM Ac-1401</strain>
    </source>
</reference>
<name>A0A9W6H6H5_9MICO</name>
<dbReference type="InterPro" id="IPR025736">
    <property type="entry name" value="PucR_C-HTH_dom"/>
</dbReference>
<dbReference type="InterPro" id="IPR042070">
    <property type="entry name" value="PucR_C-HTH_sf"/>
</dbReference>
<evidence type="ECO:0000313" key="3">
    <source>
        <dbReference type="EMBL" id="GLJ74456.1"/>
    </source>
</evidence>
<feature type="domain" description="PucR C-terminal helix-turn-helix" evidence="2">
    <location>
        <begin position="477"/>
        <end position="535"/>
    </location>
</feature>
<sequence length="543" mass="58110">MEPDRTDRPDEAATVLLPTVREILRYDDVARALPEVLSGDAALDRPVRWVHVSESAQSARLISGGELLLSTGVGWPSDERELAALADQLIRDGVAGLVLELSDRMPTAPPALVAAFQAAGLPFVVLHREVRFIAITEAVHSRIIDDQMVALRARDEIHALFTELSLRGSPADFIVSQAGRALAAPVVLEDVNHQVIAAETLGAADDALDDWEHRSRAAHRGDGDGWLITPVEARGTRWGHLIALPGEPHPAGRSNVLEQAAVALALSRLADRDDDEWTRQSHDRLLGALLGRRFASESGLVARVEAAGFAVTGRTLIGAAVTVRTAGADAARVVAAALTAAREVGADALAAAHPSQNRGTVVLALSVRRGRPITDAVFGDIARAVARELRSPENSVQLAVGSEAPGIPGLLASIEEATELLGRADSGRGRTAVVHRVERRPLLRLVNAMGSDPRMQEHSEQMLRPLIEYDLANGGDLLEVLRAYLTHPGNRTRAAGASHLSRSVFYQRIALIEDLLGMDLDDGETLSALHAALLARRADGYPR</sequence>
<dbReference type="Gene3D" id="1.10.10.2840">
    <property type="entry name" value="PucR C-terminal helix-turn-helix domain"/>
    <property type="match status" value="1"/>
</dbReference>
<accession>A0A9W6H6H5</accession>
<proteinExistence type="predicted"/>
<organism evidence="3 4">
    <name type="scientific">Leifsonia poae</name>
    <dbReference type="NCBI Taxonomy" id="110933"/>
    <lineage>
        <taxon>Bacteria</taxon>
        <taxon>Bacillati</taxon>
        <taxon>Actinomycetota</taxon>
        <taxon>Actinomycetes</taxon>
        <taxon>Micrococcales</taxon>
        <taxon>Microbacteriaceae</taxon>
        <taxon>Leifsonia</taxon>
    </lineage>
</organism>
<dbReference type="AlphaFoldDB" id="A0A9W6H6H5"/>
<dbReference type="Pfam" id="PF07905">
    <property type="entry name" value="PucR"/>
    <property type="match status" value="1"/>
</dbReference>
<feature type="domain" description="Purine catabolism PurC-like" evidence="1">
    <location>
        <begin position="23"/>
        <end position="143"/>
    </location>
</feature>
<evidence type="ECO:0000313" key="4">
    <source>
        <dbReference type="Proteomes" id="UP001142372"/>
    </source>
</evidence>
<protein>
    <recommendedName>
        <fullName evidence="5">PucR family transcriptional regulator</fullName>
    </recommendedName>
</protein>
<evidence type="ECO:0008006" key="5">
    <source>
        <dbReference type="Google" id="ProtNLM"/>
    </source>
</evidence>
<dbReference type="PANTHER" id="PTHR33744:SF1">
    <property type="entry name" value="DNA-BINDING TRANSCRIPTIONAL ACTIVATOR ADER"/>
    <property type="match status" value="1"/>
</dbReference>
<dbReference type="EMBL" id="BSEN01000001">
    <property type="protein sequence ID" value="GLJ74456.1"/>
    <property type="molecule type" value="Genomic_DNA"/>
</dbReference>
<dbReference type="PANTHER" id="PTHR33744">
    <property type="entry name" value="CARBOHYDRATE DIACID REGULATOR"/>
    <property type="match status" value="1"/>
</dbReference>
<dbReference type="Pfam" id="PF13556">
    <property type="entry name" value="HTH_30"/>
    <property type="match status" value="1"/>
</dbReference>
<dbReference type="InterPro" id="IPR051448">
    <property type="entry name" value="CdaR-like_regulators"/>
</dbReference>
<dbReference type="Proteomes" id="UP001142372">
    <property type="component" value="Unassembled WGS sequence"/>
</dbReference>
<evidence type="ECO:0000259" key="1">
    <source>
        <dbReference type="Pfam" id="PF07905"/>
    </source>
</evidence>
<keyword evidence="4" id="KW-1185">Reference proteome</keyword>
<reference evidence="3" key="2">
    <citation type="submission" date="2023-01" db="EMBL/GenBank/DDBJ databases">
        <authorList>
            <person name="Sun Q."/>
            <person name="Evtushenko L."/>
        </authorList>
    </citation>
    <scope>NUCLEOTIDE SEQUENCE</scope>
    <source>
        <strain evidence="3">VKM Ac-1401</strain>
    </source>
</reference>
<gene>
    <name evidence="3" type="ORF">GCM10017584_00290</name>
</gene>